<feature type="non-terminal residue" evidence="1">
    <location>
        <position position="1"/>
    </location>
</feature>
<evidence type="ECO:0000313" key="2">
    <source>
        <dbReference type="Proteomes" id="UP001497444"/>
    </source>
</evidence>
<dbReference type="EMBL" id="CAXAQS010000648">
    <property type="protein sequence ID" value="CAK9252537.1"/>
    <property type="molecule type" value="Genomic_DNA"/>
</dbReference>
<name>A0ABP0VGC6_9BRYO</name>
<protein>
    <submittedName>
        <fullName evidence="1">Uncharacterized protein</fullName>
    </submittedName>
</protein>
<reference evidence="1" key="1">
    <citation type="submission" date="2024-02" db="EMBL/GenBank/DDBJ databases">
        <authorList>
            <consortium name="ELIXIR-Norway"/>
            <consortium name="Elixir Norway"/>
        </authorList>
    </citation>
    <scope>NUCLEOTIDE SEQUENCE</scope>
</reference>
<accession>A0ABP0VGC6</accession>
<dbReference type="Proteomes" id="UP001497444">
    <property type="component" value="Unassembled WGS sequence"/>
</dbReference>
<comment type="caution">
    <text evidence="1">The sequence shown here is derived from an EMBL/GenBank/DDBJ whole genome shotgun (WGS) entry which is preliminary data.</text>
</comment>
<organism evidence="1 2">
    <name type="scientific">Sphagnum jensenii</name>
    <dbReference type="NCBI Taxonomy" id="128206"/>
    <lineage>
        <taxon>Eukaryota</taxon>
        <taxon>Viridiplantae</taxon>
        <taxon>Streptophyta</taxon>
        <taxon>Embryophyta</taxon>
        <taxon>Bryophyta</taxon>
        <taxon>Sphagnophytina</taxon>
        <taxon>Sphagnopsida</taxon>
        <taxon>Sphagnales</taxon>
        <taxon>Sphagnaceae</taxon>
        <taxon>Sphagnum</taxon>
    </lineage>
</organism>
<gene>
    <name evidence="1" type="ORF">CSSPJE1EN1_LOCUS27915</name>
</gene>
<sequence>GVANQDLHVLLDDRVVEAAELGNLVGVLGLFDRHRNLPERQATRHVLDGELEAHDPLNVDNVVVLVLVQLEQLQRATT</sequence>
<proteinExistence type="predicted"/>
<evidence type="ECO:0000313" key="1">
    <source>
        <dbReference type="EMBL" id="CAK9252537.1"/>
    </source>
</evidence>
<keyword evidence="2" id="KW-1185">Reference proteome</keyword>